<keyword evidence="2" id="KW-0808">Transferase</keyword>
<feature type="domain" description="LRAT" evidence="6">
    <location>
        <begin position="153"/>
        <end position="267"/>
    </location>
</feature>
<evidence type="ECO:0000256" key="2">
    <source>
        <dbReference type="ARBA" id="ARBA00022679"/>
    </source>
</evidence>
<evidence type="ECO:0000256" key="1">
    <source>
        <dbReference type="ARBA" id="ARBA00007824"/>
    </source>
</evidence>
<feature type="region of interest" description="Disordered" evidence="5">
    <location>
        <begin position="206"/>
        <end position="236"/>
    </location>
</feature>
<comment type="similarity">
    <text evidence="1">Belongs to the H-rev107 family.</text>
</comment>
<reference evidence="7" key="1">
    <citation type="journal article" date="2023" name="DNA Res.">
        <title>Chromosome-level genome assembly of Phrynocephalus forsythii using third-generation DNA sequencing and Hi-C analysis.</title>
        <authorList>
            <person name="Qi Y."/>
            <person name="Zhao W."/>
            <person name="Zhao Y."/>
            <person name="Niu C."/>
            <person name="Cao S."/>
            <person name="Zhang Y."/>
        </authorList>
    </citation>
    <scope>NUCLEOTIDE SEQUENCE</scope>
    <source>
        <tissue evidence="7">Muscle</tissue>
    </source>
</reference>
<dbReference type="GO" id="GO:0070292">
    <property type="term" value="P:N-acylphosphatidylethanolamine metabolic process"/>
    <property type="evidence" value="ECO:0007669"/>
    <property type="project" value="TreeGrafter"/>
</dbReference>
<dbReference type="InterPro" id="IPR007053">
    <property type="entry name" value="LRAT_dom"/>
</dbReference>
<dbReference type="GO" id="GO:0016410">
    <property type="term" value="F:N-acyltransferase activity"/>
    <property type="evidence" value="ECO:0007669"/>
    <property type="project" value="TreeGrafter"/>
</dbReference>
<dbReference type="AlphaFoldDB" id="A0A9Q0XBC1"/>
<dbReference type="GO" id="GO:0005737">
    <property type="term" value="C:cytoplasm"/>
    <property type="evidence" value="ECO:0007669"/>
    <property type="project" value="TreeGrafter"/>
</dbReference>
<name>A0A9Q0XBC1_9SAUR</name>
<dbReference type="OrthoDB" id="421951at2759"/>
<dbReference type="Gene3D" id="3.90.1720.10">
    <property type="entry name" value="endopeptidase domain like (from Nostoc punctiforme)"/>
    <property type="match status" value="2"/>
</dbReference>
<dbReference type="EMBL" id="JAPFRF010000019">
    <property type="protein sequence ID" value="KAJ7307155.1"/>
    <property type="molecule type" value="Genomic_DNA"/>
</dbReference>
<dbReference type="GO" id="GO:0008970">
    <property type="term" value="F:phospholipase A1 activity"/>
    <property type="evidence" value="ECO:0007669"/>
    <property type="project" value="TreeGrafter"/>
</dbReference>
<dbReference type="Pfam" id="PF04970">
    <property type="entry name" value="LRAT"/>
    <property type="match status" value="2"/>
</dbReference>
<comment type="caution">
    <text evidence="7">The sequence shown here is derived from an EMBL/GenBank/DDBJ whole genome shotgun (WGS) entry which is preliminary data.</text>
</comment>
<evidence type="ECO:0000313" key="7">
    <source>
        <dbReference type="EMBL" id="KAJ7307155.1"/>
    </source>
</evidence>
<evidence type="ECO:0000256" key="3">
    <source>
        <dbReference type="ARBA" id="ARBA00022801"/>
    </source>
</evidence>
<dbReference type="PANTHER" id="PTHR13943">
    <property type="entry name" value="HRAS-LIKE SUPPRESSOR - RELATED"/>
    <property type="match status" value="1"/>
</dbReference>
<keyword evidence="3" id="KW-0378">Hydrolase</keyword>
<keyword evidence="8" id="KW-1185">Reference proteome</keyword>
<feature type="domain" description="LRAT" evidence="6">
    <location>
        <begin position="29"/>
        <end position="145"/>
    </location>
</feature>
<organism evidence="7 8">
    <name type="scientific">Phrynocephalus forsythii</name>
    <dbReference type="NCBI Taxonomy" id="171643"/>
    <lineage>
        <taxon>Eukaryota</taxon>
        <taxon>Metazoa</taxon>
        <taxon>Chordata</taxon>
        <taxon>Craniata</taxon>
        <taxon>Vertebrata</taxon>
        <taxon>Euteleostomi</taxon>
        <taxon>Lepidosauria</taxon>
        <taxon>Squamata</taxon>
        <taxon>Bifurcata</taxon>
        <taxon>Unidentata</taxon>
        <taxon>Episquamata</taxon>
        <taxon>Toxicofera</taxon>
        <taxon>Iguania</taxon>
        <taxon>Acrodonta</taxon>
        <taxon>Agamidae</taxon>
        <taxon>Agaminae</taxon>
        <taxon>Phrynocephalus</taxon>
    </lineage>
</organism>
<sequence>MNDEEQNHSAFFIKVKNPAEREELKPGDLIEIFRSSSPHWAIYLGDGKVLHLAPECDCLADGTPNPLVVLSDRAYVRKDWLEDVVKKDRYRVNNKHDETQPPLPLAKILWQAEDLVDKEAPYSFTSQNCEHFVMELRYGAEMNEQEEIKPGDLIEIFRSCYQHWAIYVGEGKVVHLAPECDRLANGAASVLAVLADRAYVKKRLAGGGGAQRPVPGEQQTRPHASPVAAFQDPPEGRRVCWEGNALQLDEPQLRTLCDGPEIRSGNE</sequence>
<protein>
    <recommendedName>
        <fullName evidence="6">LRAT domain-containing protein</fullName>
    </recommendedName>
</protein>
<dbReference type="PROSITE" id="PS51934">
    <property type="entry name" value="LRAT"/>
    <property type="match status" value="2"/>
</dbReference>
<proteinExistence type="inferred from homology"/>
<evidence type="ECO:0000256" key="4">
    <source>
        <dbReference type="ARBA" id="ARBA00023098"/>
    </source>
</evidence>
<dbReference type="GO" id="GO:0004623">
    <property type="term" value="F:phospholipase A2 activity"/>
    <property type="evidence" value="ECO:0007669"/>
    <property type="project" value="TreeGrafter"/>
</dbReference>
<evidence type="ECO:0000313" key="8">
    <source>
        <dbReference type="Proteomes" id="UP001142489"/>
    </source>
</evidence>
<evidence type="ECO:0000259" key="6">
    <source>
        <dbReference type="PROSITE" id="PS51934"/>
    </source>
</evidence>
<keyword evidence="4" id="KW-0443">Lipid metabolism</keyword>
<dbReference type="InterPro" id="IPR051496">
    <property type="entry name" value="H-rev107_PLA/AT"/>
</dbReference>
<accession>A0A9Q0XBC1</accession>
<gene>
    <name evidence="7" type="ORF">JRQ81_009139</name>
</gene>
<dbReference type="PANTHER" id="PTHR13943:SF31">
    <property type="entry name" value="PHOSPHOLIPASE A AND ACYLTRANSFERASE 3"/>
    <property type="match status" value="1"/>
</dbReference>
<evidence type="ECO:0000256" key="5">
    <source>
        <dbReference type="SAM" id="MobiDB-lite"/>
    </source>
</evidence>
<dbReference type="Proteomes" id="UP001142489">
    <property type="component" value="Unassembled WGS sequence"/>
</dbReference>